<name>A0A0J8DB75_CLOCY</name>
<dbReference type="InterPro" id="IPR003488">
    <property type="entry name" value="DprA"/>
</dbReference>
<dbReference type="PANTHER" id="PTHR43022:SF1">
    <property type="entry name" value="PROTEIN SMF"/>
    <property type="match status" value="1"/>
</dbReference>
<proteinExistence type="inferred from homology"/>
<dbReference type="STRING" id="1121307.CLCY_7c01340"/>
<dbReference type="AlphaFoldDB" id="A0A0J8DB75"/>
<dbReference type="PANTHER" id="PTHR43022">
    <property type="entry name" value="PROTEIN SMF"/>
    <property type="match status" value="1"/>
</dbReference>
<feature type="domain" description="Smf/DprA SLOG" evidence="2">
    <location>
        <begin position="76"/>
        <end position="283"/>
    </location>
</feature>
<keyword evidence="4" id="KW-1185">Reference proteome</keyword>
<dbReference type="Gene3D" id="3.40.50.450">
    <property type="match status" value="1"/>
</dbReference>
<reference evidence="3 4" key="1">
    <citation type="submission" date="2015-06" db="EMBL/GenBank/DDBJ databases">
        <title>Draft genome sequence of the purine-degrading Clostridium cylindrosporum HC-1 (DSM 605).</title>
        <authorList>
            <person name="Poehlein A."/>
            <person name="Schiel-Bengelsdorf B."/>
            <person name="Bengelsdorf F."/>
            <person name="Daniel R."/>
            <person name="Duerre P."/>
        </authorList>
    </citation>
    <scope>NUCLEOTIDE SEQUENCE [LARGE SCALE GENOMIC DNA]</scope>
    <source>
        <strain evidence="3 4">DSM 605</strain>
    </source>
</reference>
<evidence type="ECO:0000256" key="1">
    <source>
        <dbReference type="ARBA" id="ARBA00006525"/>
    </source>
</evidence>
<protein>
    <submittedName>
        <fullName evidence="3">DNA protecting protein DprA</fullName>
    </submittedName>
</protein>
<comment type="similarity">
    <text evidence="1">Belongs to the DprA/Smf family.</text>
</comment>
<dbReference type="Proteomes" id="UP000036756">
    <property type="component" value="Unassembled WGS sequence"/>
</dbReference>
<dbReference type="SUPFAM" id="SSF102405">
    <property type="entry name" value="MCP/YpsA-like"/>
    <property type="match status" value="1"/>
</dbReference>
<dbReference type="GO" id="GO:0009294">
    <property type="term" value="P:DNA-mediated transformation"/>
    <property type="evidence" value="ECO:0007669"/>
    <property type="project" value="InterPro"/>
</dbReference>
<dbReference type="InterPro" id="IPR057666">
    <property type="entry name" value="DrpA_SLOG"/>
</dbReference>
<accession>A0A0J8DB75</accession>
<evidence type="ECO:0000313" key="4">
    <source>
        <dbReference type="Proteomes" id="UP000036756"/>
    </source>
</evidence>
<organism evidence="3 4">
    <name type="scientific">Clostridium cylindrosporum DSM 605</name>
    <dbReference type="NCBI Taxonomy" id="1121307"/>
    <lineage>
        <taxon>Bacteria</taxon>
        <taxon>Bacillati</taxon>
        <taxon>Bacillota</taxon>
        <taxon>Clostridia</taxon>
        <taxon>Eubacteriales</taxon>
        <taxon>Clostridiaceae</taxon>
        <taxon>Clostridium</taxon>
    </lineage>
</organism>
<evidence type="ECO:0000259" key="2">
    <source>
        <dbReference type="Pfam" id="PF02481"/>
    </source>
</evidence>
<sequence>MSIFEKLWFTKVDIDKNIKLDILNKGIELKKLYNHSYENLLKLGLSLKDAMAFEKAKDSEYINKVIDYLDRENIRFVFITDKEYPALLKHIYMPPIGLFIKGCNINLNNSIGIVGARRASIYGKEVARKLAREISLNGITVISGLALGIDASAHIGSIEGSGITAAVIGSGHMHTYPKTNKHLYNEVLKKGCIISEYFPEQEPLKHRFPERNRIISGISKGTLVVEAGDKSGSLITANFALNQGREVYSIPGNIYSPTSIGCNKLIKEGAKIVIDVNDILEDFDCVKEISKEHKKNLDEDETNVVSCLESGNKSFEEVVNILNIPSNKLLVILSKLECRRIIKRVYGNYYSIYQT</sequence>
<dbReference type="Pfam" id="PF02481">
    <property type="entry name" value="DNA_processg_A"/>
    <property type="match status" value="1"/>
</dbReference>
<comment type="caution">
    <text evidence="3">The sequence shown here is derived from an EMBL/GenBank/DDBJ whole genome shotgun (WGS) entry which is preliminary data.</text>
</comment>
<dbReference type="NCBIfam" id="TIGR00732">
    <property type="entry name" value="dprA"/>
    <property type="match status" value="1"/>
</dbReference>
<evidence type="ECO:0000313" key="3">
    <source>
        <dbReference type="EMBL" id="KMT23087.1"/>
    </source>
</evidence>
<dbReference type="RefSeq" id="WP_053083234.1">
    <property type="nucleotide sequence ID" value="NZ_LFVU01000003.1"/>
</dbReference>
<dbReference type="EMBL" id="LFVU01000003">
    <property type="protein sequence ID" value="KMT23087.1"/>
    <property type="molecule type" value="Genomic_DNA"/>
</dbReference>
<dbReference type="PATRIC" id="fig|1121307.3.peg.2417"/>
<gene>
    <name evidence="3" type="primary">dprA</name>
    <name evidence="3" type="ORF">CLCY_7c01340</name>
</gene>
<dbReference type="OrthoDB" id="9785707at2"/>